<feature type="compositionally biased region" description="Low complexity" evidence="1">
    <location>
        <begin position="239"/>
        <end position="253"/>
    </location>
</feature>
<evidence type="ECO:0000313" key="3">
    <source>
        <dbReference type="EMBL" id="VVT43828.1"/>
    </source>
</evidence>
<organism evidence="3 4">
    <name type="scientific">Magnusiomyces paraingens</name>
    <dbReference type="NCBI Taxonomy" id="2606893"/>
    <lineage>
        <taxon>Eukaryota</taxon>
        <taxon>Fungi</taxon>
        <taxon>Dikarya</taxon>
        <taxon>Ascomycota</taxon>
        <taxon>Saccharomycotina</taxon>
        <taxon>Dipodascomycetes</taxon>
        <taxon>Dipodascales</taxon>
        <taxon>Dipodascaceae</taxon>
        <taxon>Magnusiomyces</taxon>
    </lineage>
</organism>
<feature type="domain" description="Borealin N-terminal" evidence="2">
    <location>
        <begin position="52"/>
        <end position="107"/>
    </location>
</feature>
<feature type="compositionally biased region" description="Low complexity" evidence="1">
    <location>
        <begin position="270"/>
        <end position="311"/>
    </location>
</feature>
<feature type="compositionally biased region" description="Polar residues" evidence="1">
    <location>
        <begin position="172"/>
        <end position="184"/>
    </location>
</feature>
<dbReference type="OrthoDB" id="2392550at2759"/>
<dbReference type="AlphaFoldDB" id="A0A5E8AYJ2"/>
<protein>
    <recommendedName>
        <fullName evidence="2">Borealin N-terminal domain-containing protein</fullName>
    </recommendedName>
</protein>
<name>A0A5E8AYJ2_9ASCO</name>
<reference evidence="3 4" key="1">
    <citation type="submission" date="2019-09" db="EMBL/GenBank/DDBJ databases">
        <authorList>
            <person name="Brejova B."/>
        </authorList>
    </citation>
    <scope>NUCLEOTIDE SEQUENCE [LARGE SCALE GENOMIC DNA]</scope>
</reference>
<dbReference type="GeneID" id="43578990"/>
<accession>A0A5E8AYJ2</accession>
<evidence type="ECO:0000313" key="4">
    <source>
        <dbReference type="Proteomes" id="UP000398389"/>
    </source>
</evidence>
<evidence type="ECO:0000259" key="2">
    <source>
        <dbReference type="Pfam" id="PF10444"/>
    </source>
</evidence>
<feature type="compositionally biased region" description="Polar residues" evidence="1">
    <location>
        <begin position="1"/>
        <end position="14"/>
    </location>
</feature>
<proteinExistence type="predicted"/>
<sequence>MLSPHKSSPVTSPRLNKGADPVVRPQKPLDLTPRRVGHKPSVPNGIVLTAEQKQTLIEGFQYDVAERISKIKAHHQRAALALKSKIEARINRVSKRNWNKTIREFRAEVEEAKKRAVHIGRLMAQTKARAEARKDGDDIADIRVSPEKVKLKVSGIPGLATSPLKSGKPQFVTPSKTTFVNNKRTGGASPVLGSSPSKAQGDLRAGPRGSLAGPRGSLAGTASIKQEPVHSENNNQGMAARIRPASARASARPLPEVKPRPASSMAHQYPASSLASVPPSSSSSSSRPSSRLKRTTSLASISSVVSVSTAAKTKRPAMDREAGGPGAARLRTKKGKE</sequence>
<keyword evidence="4" id="KW-1185">Reference proteome</keyword>
<feature type="region of interest" description="Disordered" evidence="1">
    <location>
        <begin position="163"/>
        <end position="337"/>
    </location>
</feature>
<evidence type="ECO:0000256" key="1">
    <source>
        <dbReference type="SAM" id="MobiDB-lite"/>
    </source>
</evidence>
<dbReference type="Proteomes" id="UP000398389">
    <property type="component" value="Unassembled WGS sequence"/>
</dbReference>
<feature type="region of interest" description="Disordered" evidence="1">
    <location>
        <begin position="1"/>
        <end position="44"/>
    </location>
</feature>
<gene>
    <name evidence="3" type="ORF">SAPINGB_P000166</name>
</gene>
<dbReference type="Pfam" id="PF10444">
    <property type="entry name" value="Nbl1_Borealin_N"/>
    <property type="match status" value="1"/>
</dbReference>
<dbReference type="EMBL" id="CABVLU010000001">
    <property type="protein sequence ID" value="VVT43828.1"/>
    <property type="molecule type" value="Genomic_DNA"/>
</dbReference>
<dbReference type="RefSeq" id="XP_031850781.1">
    <property type="nucleotide sequence ID" value="XM_031994890.1"/>
</dbReference>
<dbReference type="InterPro" id="IPR018851">
    <property type="entry name" value="Borealin_N"/>
</dbReference>